<dbReference type="EMBL" id="LTDM01000007">
    <property type="protein sequence ID" value="OLS03449.1"/>
    <property type="molecule type" value="Genomic_DNA"/>
</dbReference>
<evidence type="ECO:0000313" key="3">
    <source>
        <dbReference type="EMBL" id="OLS03449.1"/>
    </source>
</evidence>
<dbReference type="InterPro" id="IPR000428">
    <property type="entry name" value="Cu-bd"/>
</dbReference>
<evidence type="ECO:0000259" key="2">
    <source>
        <dbReference type="PROSITE" id="PS50846"/>
    </source>
</evidence>
<dbReference type="Pfam" id="PF00403">
    <property type="entry name" value="HMA"/>
    <property type="match status" value="1"/>
</dbReference>
<dbReference type="OrthoDB" id="9813965at2"/>
<dbReference type="GO" id="GO:0006825">
    <property type="term" value="P:copper ion transport"/>
    <property type="evidence" value="ECO:0007669"/>
    <property type="project" value="InterPro"/>
</dbReference>
<dbReference type="GO" id="GO:0005507">
    <property type="term" value="F:copper ion binding"/>
    <property type="evidence" value="ECO:0007669"/>
    <property type="project" value="InterPro"/>
</dbReference>
<keyword evidence="1" id="KW-0479">Metal-binding</keyword>
<feature type="domain" description="HMA" evidence="2">
    <location>
        <begin position="1"/>
        <end position="65"/>
    </location>
</feature>
<dbReference type="InterPro" id="IPR017969">
    <property type="entry name" value="Heavy-metal-associated_CS"/>
</dbReference>
<dbReference type="RefSeq" id="WP_075724908.1">
    <property type="nucleotide sequence ID" value="NZ_LTDM01000007.1"/>
</dbReference>
<keyword evidence="4" id="KW-1185">Reference proteome</keyword>
<dbReference type="PROSITE" id="PS50846">
    <property type="entry name" value="HMA_2"/>
    <property type="match status" value="1"/>
</dbReference>
<dbReference type="InterPro" id="IPR036163">
    <property type="entry name" value="HMA_dom_sf"/>
</dbReference>
<accession>A0A1U7M8A8</accession>
<dbReference type="AlphaFoldDB" id="A0A1U7M8A8"/>
<dbReference type="PROSITE" id="PS01047">
    <property type="entry name" value="HMA_1"/>
    <property type="match status" value="1"/>
</dbReference>
<dbReference type="CDD" id="cd00371">
    <property type="entry name" value="HMA"/>
    <property type="match status" value="1"/>
</dbReference>
<dbReference type="PRINTS" id="PR00944">
    <property type="entry name" value="CUEXPORT"/>
</dbReference>
<dbReference type="Gene3D" id="3.30.70.100">
    <property type="match status" value="1"/>
</dbReference>
<evidence type="ECO:0000313" key="4">
    <source>
        <dbReference type="Proteomes" id="UP000186112"/>
    </source>
</evidence>
<dbReference type="Proteomes" id="UP000186112">
    <property type="component" value="Unassembled WGS sequence"/>
</dbReference>
<protein>
    <submittedName>
        <fullName evidence="3">Copper chaperone CopZ</fullName>
    </submittedName>
</protein>
<gene>
    <name evidence="3" type="primary">copZ_1</name>
    <name evidence="3" type="ORF">TICRE_05620</name>
</gene>
<reference evidence="3 4" key="1">
    <citation type="submission" date="2016-02" db="EMBL/GenBank/DDBJ databases">
        <title>Genome sequence of Tissierella creatinophila DSM 6911.</title>
        <authorList>
            <person name="Poehlein A."/>
            <person name="Daniel R."/>
        </authorList>
    </citation>
    <scope>NUCLEOTIDE SEQUENCE [LARGE SCALE GENOMIC DNA]</scope>
    <source>
        <strain evidence="3 4">DSM 6911</strain>
    </source>
</reference>
<evidence type="ECO:0000256" key="1">
    <source>
        <dbReference type="ARBA" id="ARBA00022723"/>
    </source>
</evidence>
<organism evidence="3 4">
    <name type="scientific">Tissierella creatinophila DSM 6911</name>
    <dbReference type="NCBI Taxonomy" id="1123403"/>
    <lineage>
        <taxon>Bacteria</taxon>
        <taxon>Bacillati</taxon>
        <taxon>Bacillota</taxon>
        <taxon>Tissierellia</taxon>
        <taxon>Tissierellales</taxon>
        <taxon>Tissierellaceae</taxon>
        <taxon>Tissierella</taxon>
    </lineage>
</organism>
<proteinExistence type="predicted"/>
<dbReference type="InterPro" id="IPR006121">
    <property type="entry name" value="HMA_dom"/>
</dbReference>
<name>A0A1U7M8A8_TISCR</name>
<comment type="caution">
    <text evidence="3">The sequence shown here is derived from an EMBL/GenBank/DDBJ whole genome shotgun (WGS) entry which is preliminary data.</text>
</comment>
<sequence length="68" mass="7519">MKKTLIVEGMSCSHCENAVKNALRELPEVLDVEVDLAQNKVEVEGSDLEDSRLKEAIDEAGYELVSID</sequence>
<dbReference type="SUPFAM" id="SSF55008">
    <property type="entry name" value="HMA, heavy metal-associated domain"/>
    <property type="match status" value="1"/>
</dbReference>